<evidence type="ECO:0000313" key="2">
    <source>
        <dbReference type="Proteomes" id="UP001165342"/>
    </source>
</evidence>
<protein>
    <recommendedName>
        <fullName evidence="3">Co-chaperone DjlA N-terminal domain-containing protein</fullName>
    </recommendedName>
</protein>
<accession>A0ABT0S2W2</accession>
<proteinExistence type="predicted"/>
<name>A0ABT0S2W2_9SPHN</name>
<sequence>MQDRIFGDREKAMEEAYFRQEDAKLLDKLRHRANLDEIALALRDKLRVDDPDLLQKVRDLGIDADSASAFFVAPLLQVAWAEGKVTREERDTVLLLARKRGIDPESPAYVKLGEWLHVRPSDEFFDTAGEVLNAAFAVLTPAEREERILSIVHACQEVAEASGGLGRLLGLGDGVSSMEAATLDKITRTLRSHH</sequence>
<dbReference type="SUPFAM" id="SSF158682">
    <property type="entry name" value="TerB-like"/>
    <property type="match status" value="1"/>
</dbReference>
<dbReference type="Gene3D" id="1.20.5.500">
    <property type="entry name" value="Single helix bin"/>
    <property type="match status" value="1"/>
</dbReference>
<organism evidence="1 2">
    <name type="scientific">Sphingomonas hankyongi</name>
    <dbReference type="NCBI Taxonomy" id="2908209"/>
    <lineage>
        <taxon>Bacteria</taxon>
        <taxon>Pseudomonadati</taxon>
        <taxon>Pseudomonadota</taxon>
        <taxon>Alphaproteobacteria</taxon>
        <taxon>Sphingomonadales</taxon>
        <taxon>Sphingomonadaceae</taxon>
        <taxon>Sphingomonas</taxon>
    </lineage>
</organism>
<reference evidence="1" key="1">
    <citation type="submission" date="2022-05" db="EMBL/GenBank/DDBJ databases">
        <authorList>
            <person name="Jo J.-H."/>
            <person name="Im W.-T."/>
        </authorList>
    </citation>
    <scope>NUCLEOTIDE SEQUENCE</scope>
    <source>
        <strain evidence="1">SE220</strain>
    </source>
</reference>
<keyword evidence="2" id="KW-1185">Reference proteome</keyword>
<dbReference type="EMBL" id="JAMGBE010000003">
    <property type="protein sequence ID" value="MCL6730209.1"/>
    <property type="molecule type" value="Genomic_DNA"/>
</dbReference>
<evidence type="ECO:0008006" key="3">
    <source>
        <dbReference type="Google" id="ProtNLM"/>
    </source>
</evidence>
<dbReference type="Proteomes" id="UP001165342">
    <property type="component" value="Unassembled WGS sequence"/>
</dbReference>
<evidence type="ECO:0000313" key="1">
    <source>
        <dbReference type="EMBL" id="MCL6730209.1"/>
    </source>
</evidence>
<gene>
    <name evidence="1" type="ORF">LZ538_09105</name>
</gene>
<dbReference type="RefSeq" id="WP_249831709.1">
    <property type="nucleotide sequence ID" value="NZ_JAMGBE010000003.1"/>
</dbReference>
<comment type="caution">
    <text evidence="1">The sequence shown here is derived from an EMBL/GenBank/DDBJ whole genome shotgun (WGS) entry which is preliminary data.</text>
</comment>
<dbReference type="InterPro" id="IPR029024">
    <property type="entry name" value="TerB-like"/>
</dbReference>